<evidence type="ECO:0000256" key="5">
    <source>
        <dbReference type="SAM" id="MobiDB-lite"/>
    </source>
</evidence>
<dbReference type="InterPro" id="IPR009057">
    <property type="entry name" value="Homeodomain-like_sf"/>
</dbReference>
<evidence type="ECO:0000256" key="4">
    <source>
        <dbReference type="PROSITE-ProRule" id="PRU00335"/>
    </source>
</evidence>
<dbReference type="SUPFAM" id="SSF46689">
    <property type="entry name" value="Homeodomain-like"/>
    <property type="match status" value="1"/>
</dbReference>
<dbReference type="PRINTS" id="PR00455">
    <property type="entry name" value="HTHTETR"/>
</dbReference>
<reference evidence="7 8" key="1">
    <citation type="submission" date="2019-07" db="EMBL/GenBank/DDBJ databases">
        <title>New species of Amycolatopsis and Streptomyces.</title>
        <authorList>
            <person name="Duangmal K."/>
            <person name="Teo W.F.A."/>
            <person name="Lipun K."/>
        </authorList>
    </citation>
    <scope>NUCLEOTIDE SEQUENCE [LARGE SCALE GENOMIC DNA]</scope>
    <source>
        <strain evidence="7 8">TISTR 2346</strain>
    </source>
</reference>
<feature type="domain" description="HTH tetR-type" evidence="6">
    <location>
        <begin position="24"/>
        <end position="84"/>
    </location>
</feature>
<dbReference type="EMBL" id="VJZE01000266">
    <property type="protein sequence ID" value="MPY43874.1"/>
    <property type="molecule type" value="Genomic_DNA"/>
</dbReference>
<dbReference type="OrthoDB" id="3786809at2"/>
<evidence type="ECO:0000256" key="2">
    <source>
        <dbReference type="ARBA" id="ARBA00023125"/>
    </source>
</evidence>
<evidence type="ECO:0000313" key="8">
    <source>
        <dbReference type="Proteomes" id="UP000326979"/>
    </source>
</evidence>
<dbReference type="AlphaFoldDB" id="A0A5N8WBY4"/>
<proteinExistence type="predicted"/>
<evidence type="ECO:0000259" key="6">
    <source>
        <dbReference type="PROSITE" id="PS50977"/>
    </source>
</evidence>
<name>A0A5N8WBY4_9ACTN</name>
<evidence type="ECO:0000256" key="1">
    <source>
        <dbReference type="ARBA" id="ARBA00023015"/>
    </source>
</evidence>
<dbReference type="InterPro" id="IPR001647">
    <property type="entry name" value="HTH_TetR"/>
</dbReference>
<evidence type="ECO:0000256" key="3">
    <source>
        <dbReference type="ARBA" id="ARBA00023163"/>
    </source>
</evidence>
<dbReference type="PANTHER" id="PTHR30055">
    <property type="entry name" value="HTH-TYPE TRANSCRIPTIONAL REGULATOR RUTR"/>
    <property type="match status" value="1"/>
</dbReference>
<dbReference type="GO" id="GO:0003700">
    <property type="term" value="F:DNA-binding transcription factor activity"/>
    <property type="evidence" value="ECO:0007669"/>
    <property type="project" value="TreeGrafter"/>
</dbReference>
<keyword evidence="8" id="KW-1185">Reference proteome</keyword>
<keyword evidence="2 4" id="KW-0238">DNA-binding</keyword>
<dbReference type="GO" id="GO:0000976">
    <property type="term" value="F:transcription cis-regulatory region binding"/>
    <property type="evidence" value="ECO:0007669"/>
    <property type="project" value="TreeGrafter"/>
</dbReference>
<dbReference type="Pfam" id="PF00440">
    <property type="entry name" value="TetR_N"/>
    <property type="match status" value="1"/>
</dbReference>
<dbReference type="Proteomes" id="UP000326979">
    <property type="component" value="Unassembled WGS sequence"/>
</dbReference>
<comment type="caution">
    <text evidence="7">The sequence shown here is derived from an EMBL/GenBank/DDBJ whole genome shotgun (WGS) entry which is preliminary data.</text>
</comment>
<dbReference type="Gene3D" id="1.10.357.10">
    <property type="entry name" value="Tetracycline Repressor, domain 2"/>
    <property type="match status" value="1"/>
</dbReference>
<accession>A0A5N8WBY4</accession>
<sequence>MTGQQPPSAKTPEGLRTPLQSRSRQSTDRMLDAALAILDREGMEGLSIAAVSRESGVSNGALYHRFGDRHGLLVAAQDRFLGGIVTDWLSTSESLWALDDPDELLARLVDLFLRVFTERRSVFHAFMVTGRADPDLYAQGVGMMKDAADHFASHLGARFGCSPSAAATAHQVMHGQAVLLVLSDETHTTPTGTTPEGYRHHLVRALKAILEPTS</sequence>
<keyword evidence="1" id="KW-0805">Transcription regulation</keyword>
<feature type="DNA-binding region" description="H-T-H motif" evidence="4">
    <location>
        <begin position="47"/>
        <end position="66"/>
    </location>
</feature>
<dbReference type="PANTHER" id="PTHR30055:SF234">
    <property type="entry name" value="HTH-TYPE TRANSCRIPTIONAL REGULATOR BETI"/>
    <property type="match status" value="1"/>
</dbReference>
<dbReference type="RefSeq" id="WP_152788815.1">
    <property type="nucleotide sequence ID" value="NZ_BAABEQ010000040.1"/>
</dbReference>
<dbReference type="PROSITE" id="PS50977">
    <property type="entry name" value="HTH_TETR_2"/>
    <property type="match status" value="1"/>
</dbReference>
<protein>
    <submittedName>
        <fullName evidence="7">TetR/AcrR family transcriptional regulator</fullName>
    </submittedName>
</protein>
<dbReference type="InterPro" id="IPR050109">
    <property type="entry name" value="HTH-type_TetR-like_transc_reg"/>
</dbReference>
<organism evidence="7 8">
    <name type="scientific">Streptomyces phyllanthi</name>
    <dbReference type="NCBI Taxonomy" id="1803180"/>
    <lineage>
        <taxon>Bacteria</taxon>
        <taxon>Bacillati</taxon>
        <taxon>Actinomycetota</taxon>
        <taxon>Actinomycetes</taxon>
        <taxon>Kitasatosporales</taxon>
        <taxon>Streptomycetaceae</taxon>
        <taxon>Streptomyces</taxon>
    </lineage>
</organism>
<gene>
    <name evidence="7" type="ORF">FNH04_29435</name>
</gene>
<keyword evidence="3" id="KW-0804">Transcription</keyword>
<feature type="region of interest" description="Disordered" evidence="5">
    <location>
        <begin position="1"/>
        <end position="27"/>
    </location>
</feature>
<evidence type="ECO:0000313" key="7">
    <source>
        <dbReference type="EMBL" id="MPY43874.1"/>
    </source>
</evidence>